<protein>
    <submittedName>
        <fullName evidence="2">Alpha/beta fold hydrolase</fullName>
    </submittedName>
</protein>
<reference evidence="2 3" key="1">
    <citation type="submission" date="2019-07" db="EMBL/GenBank/DDBJ databases">
        <title>Sphingomonas solaris sp. nov., isolated from a solar panel from Boston, Massachusetts.</title>
        <authorList>
            <person name="Tanner K."/>
            <person name="Pascual J."/>
            <person name="Mancuso C."/>
            <person name="Pereto J."/>
            <person name="Khalil A."/>
            <person name="Vilanova C."/>
        </authorList>
    </citation>
    <scope>NUCLEOTIDE SEQUENCE [LARGE SCALE GENOMIC DNA]</scope>
    <source>
        <strain evidence="2 3">R4DWN</strain>
    </source>
</reference>
<dbReference type="Proteomes" id="UP000318681">
    <property type="component" value="Unassembled WGS sequence"/>
</dbReference>
<dbReference type="GO" id="GO:0016787">
    <property type="term" value="F:hydrolase activity"/>
    <property type="evidence" value="ECO:0007669"/>
    <property type="project" value="UniProtKB-KW"/>
</dbReference>
<gene>
    <name evidence="2" type="ORF">FOY91_00155</name>
</gene>
<dbReference type="InterPro" id="IPR000073">
    <property type="entry name" value="AB_hydrolase_1"/>
</dbReference>
<dbReference type="OrthoDB" id="9799612at2"/>
<comment type="caution">
    <text evidence="2">The sequence shown here is derived from an EMBL/GenBank/DDBJ whole genome shotgun (WGS) entry which is preliminary data.</text>
</comment>
<dbReference type="Gene3D" id="3.40.50.1820">
    <property type="entry name" value="alpha/beta hydrolase"/>
    <property type="match status" value="1"/>
</dbReference>
<dbReference type="RefSeq" id="WP_145147019.1">
    <property type="nucleotide sequence ID" value="NZ_VNIM01000001.1"/>
</dbReference>
<feature type="domain" description="AB hydrolase-1" evidence="1">
    <location>
        <begin position="12"/>
        <end position="247"/>
    </location>
</feature>
<dbReference type="PANTHER" id="PTHR46438:SF11">
    <property type="entry name" value="LIPASE-RELATED"/>
    <property type="match status" value="1"/>
</dbReference>
<accession>A0A558RDS5</accession>
<dbReference type="PANTHER" id="PTHR46438">
    <property type="entry name" value="ALPHA/BETA-HYDROLASES SUPERFAMILY PROTEIN"/>
    <property type="match status" value="1"/>
</dbReference>
<dbReference type="EMBL" id="VNIM01000001">
    <property type="protein sequence ID" value="TVV77483.1"/>
    <property type="molecule type" value="Genomic_DNA"/>
</dbReference>
<dbReference type="Pfam" id="PF12697">
    <property type="entry name" value="Abhydrolase_6"/>
    <property type="match status" value="1"/>
</dbReference>
<organism evidence="2 3">
    <name type="scientific">Alterirhizorhabdus solaris</name>
    <dbReference type="NCBI Taxonomy" id="2529389"/>
    <lineage>
        <taxon>Bacteria</taxon>
        <taxon>Pseudomonadati</taxon>
        <taxon>Pseudomonadota</taxon>
        <taxon>Alphaproteobacteria</taxon>
        <taxon>Sphingomonadales</taxon>
        <taxon>Rhizorhabdaceae</taxon>
        <taxon>Alterirhizorhabdus</taxon>
    </lineage>
</organism>
<keyword evidence="2" id="KW-0378">Hydrolase</keyword>
<dbReference type="AlphaFoldDB" id="A0A558RDS5"/>
<dbReference type="SUPFAM" id="SSF53474">
    <property type="entry name" value="alpha/beta-Hydrolases"/>
    <property type="match status" value="1"/>
</dbReference>
<proteinExistence type="predicted"/>
<dbReference type="InterPro" id="IPR029058">
    <property type="entry name" value="AB_hydrolase_fold"/>
</dbReference>
<evidence type="ECO:0000259" key="1">
    <source>
        <dbReference type="Pfam" id="PF12697"/>
    </source>
</evidence>
<keyword evidence="3" id="KW-1185">Reference proteome</keyword>
<name>A0A558RDS5_9SPHN</name>
<dbReference type="PRINTS" id="PR00111">
    <property type="entry name" value="ABHYDROLASE"/>
</dbReference>
<evidence type="ECO:0000313" key="2">
    <source>
        <dbReference type="EMBL" id="TVV77483.1"/>
    </source>
</evidence>
<evidence type="ECO:0000313" key="3">
    <source>
        <dbReference type="Proteomes" id="UP000318681"/>
    </source>
</evidence>
<sequence>MHQITRGSGKPLLLIHGVGSSWRAWRPILDDLAVERSVIAIDLPGHGATPAEEDSGTFYGLVGSVERYLVANDLVGVDVVGSSMGARIVLELGRRGKVGNVVALDPGGFWRGWERSFFHTTIGLSARLLRALRSRLPALSRSGAARMALLAQLSAKPAALSPELVCTELTSIIDTPTFDALVRDLANGPEQRGPAADPTQRIVIGWGRQDRLCLPRQANRAQAAFPSATLHWFAHSGHFPMWDMPGETTTVILRATN</sequence>